<comment type="caution">
    <text evidence="2">The sequence shown here is derived from an EMBL/GenBank/DDBJ whole genome shotgun (WGS) entry which is preliminary data.</text>
</comment>
<sequence length="311" mass="32845">MLSSRTVLLGLALASAPFPAMYAQSLNHDDRPEHADPVYAGSLPPPPQAMDRLYDRFDAGQRALDGADDPHRIVVPVSRSVTVAMAAGGTINIIRIAQDYPASITFLDETGQPWPIAWDIASNKNGGCDQDGAGHNTAVRPVGINACVPEPGSNVLQLTPVTRYAHGGVLVSLKGAPKPISFMIVAGTGSYDADLTARVAARGPNAHDRPSTGPDIPATGSSFFNAMLDGTPPAEAVPLLVSGGDPDRIRAWQYGRHMYLRTNYEVVSPGPTGHEAQYGFTVFEIPETPEVLVNNGAGTPPFPLHLTKDGP</sequence>
<protein>
    <submittedName>
        <fullName evidence="2">Type IV secretion protein DotH</fullName>
    </submittedName>
</protein>
<dbReference type="Proteomes" id="UP000262371">
    <property type="component" value="Unassembled WGS sequence"/>
</dbReference>
<keyword evidence="1" id="KW-0732">Signal</keyword>
<dbReference type="Pfam" id="PF12293">
    <property type="entry name" value="T4BSS_DotH_IcmK"/>
    <property type="match status" value="1"/>
</dbReference>
<evidence type="ECO:0000313" key="2">
    <source>
        <dbReference type="EMBL" id="RFD18533.1"/>
    </source>
</evidence>
<dbReference type="EMBL" id="QUWV01000207">
    <property type="protein sequence ID" value="RFD18533.1"/>
    <property type="molecule type" value="Genomic_DNA"/>
</dbReference>
<dbReference type="InterPro" id="IPR022073">
    <property type="entry name" value="T4BSS_DotH_IcmK"/>
</dbReference>
<keyword evidence="3" id="KW-1185">Reference proteome</keyword>
<feature type="signal peptide" evidence="1">
    <location>
        <begin position="1"/>
        <end position="22"/>
    </location>
</feature>
<dbReference type="RefSeq" id="WP_116704277.1">
    <property type="nucleotide sequence ID" value="NZ_QUWV01000207.1"/>
</dbReference>
<proteinExistence type="predicted"/>
<evidence type="ECO:0000256" key="1">
    <source>
        <dbReference type="SAM" id="SignalP"/>
    </source>
</evidence>
<name>A0A371YWE7_9PROT</name>
<dbReference type="OrthoDB" id="8682498at2"/>
<feature type="chain" id="PRO_5016738488" evidence="1">
    <location>
        <begin position="23"/>
        <end position="311"/>
    </location>
</feature>
<reference evidence="2 3" key="1">
    <citation type="submission" date="2018-08" db="EMBL/GenBank/DDBJ databases">
        <title>Komagataeibacter sp. AV 382.</title>
        <authorList>
            <person name="Skraban J."/>
            <person name="Trcek J."/>
        </authorList>
    </citation>
    <scope>NUCLEOTIDE SEQUENCE [LARGE SCALE GENOMIC DNA]</scope>
    <source>
        <strain evidence="2 3">AV 382</strain>
    </source>
</reference>
<organism evidence="2 3">
    <name type="scientific">Komagataeibacter melaceti</name>
    <dbReference type="NCBI Taxonomy" id="2766577"/>
    <lineage>
        <taxon>Bacteria</taxon>
        <taxon>Pseudomonadati</taxon>
        <taxon>Pseudomonadota</taxon>
        <taxon>Alphaproteobacteria</taxon>
        <taxon>Acetobacterales</taxon>
        <taxon>Acetobacteraceae</taxon>
        <taxon>Komagataeibacter</taxon>
    </lineage>
</organism>
<accession>A0A371YWE7</accession>
<dbReference type="AlphaFoldDB" id="A0A371YWE7"/>
<gene>
    <name evidence="2" type="ORF">DY926_16140</name>
</gene>
<evidence type="ECO:0000313" key="3">
    <source>
        <dbReference type="Proteomes" id="UP000262371"/>
    </source>
</evidence>